<dbReference type="Proteomes" id="UP000076088">
    <property type="component" value="Chromosome"/>
</dbReference>
<proteinExistence type="predicted"/>
<sequence length="397" mass="42685">MTDPRLYEVLSGRSAAGETVTKESALGLSATWACVNLVAGTIGSLPINVYRPGADGLSIVAKDHALYSLLHDSPNADQTALDFWEFIAGSIELDGNGIAEKVFLGDKLVALKALRADYVGRQRLASGAIEYRWTDEDGTPRVETEKKVLHIRGFGGGPLGGLATLSVCRNAFGSAQATDRAASAVFGNGATPSGILSTDKPLKADQRKEAEDLLTQKFAGALNAGRPMLLDNGLSWTQLSINPEDAQMLESRKFSGEEICRLFGVPPAMVGYGDKASNWGTGKEVDVLGFQKFNLRRRLKRIEQSLEKQLLTAADRAAGITIRFNIEALLRGASAERSSFYQSGLTNGWLTINEVRALENMPPVEGGDVPRMQSQNVPITEAPQIGHNGGPRLEETE</sequence>
<dbReference type="InterPro" id="IPR006944">
    <property type="entry name" value="Phage/GTA_portal"/>
</dbReference>
<dbReference type="Pfam" id="PF04860">
    <property type="entry name" value="Phage_portal"/>
    <property type="match status" value="1"/>
</dbReference>
<organism evidence="2 3">
    <name type="scientific">Sphingopyxis macrogoltabida</name>
    <name type="common">Sphingomonas macrogoltabidus</name>
    <dbReference type="NCBI Taxonomy" id="33050"/>
    <lineage>
        <taxon>Bacteria</taxon>
        <taxon>Pseudomonadati</taxon>
        <taxon>Pseudomonadota</taxon>
        <taxon>Alphaproteobacteria</taxon>
        <taxon>Sphingomonadales</taxon>
        <taxon>Sphingomonadaceae</taxon>
        <taxon>Sphingopyxis</taxon>
    </lineage>
</organism>
<dbReference type="EMBL" id="CP013344">
    <property type="protein sequence ID" value="AMU90380.1"/>
    <property type="molecule type" value="Genomic_DNA"/>
</dbReference>
<accession>A0AAC9FFU7</accession>
<evidence type="ECO:0000313" key="3">
    <source>
        <dbReference type="Proteomes" id="UP000076088"/>
    </source>
</evidence>
<reference evidence="2 3" key="2">
    <citation type="journal article" date="2016" name="Genome Announc.">
        <title>Complete Genome Sequence of Sphingopyxis macrogoltabida Strain 203N (NBRC 111659), a Polyethylene Glycol Degrader.</title>
        <authorList>
            <person name="Ohtsubo Y."/>
            <person name="Nonoyama S."/>
            <person name="Nagata Y."/>
            <person name="Numata M."/>
            <person name="Tsuchikane K."/>
            <person name="Hosoyama A."/>
            <person name="Yamazoe A."/>
            <person name="Tsuda M."/>
            <person name="Fujita N."/>
            <person name="Kawai F."/>
        </authorList>
    </citation>
    <scope>NUCLEOTIDE SEQUENCE [LARGE SCALE GENOMIC DNA]</scope>
    <source>
        <strain evidence="2 3">203N</strain>
    </source>
</reference>
<dbReference type="AlphaFoldDB" id="A0AAC9FFU7"/>
<reference evidence="3" key="1">
    <citation type="submission" date="2015-11" db="EMBL/GenBank/DDBJ databases">
        <title>Complete genome sequence of a polyethylene-glycol degrader Sphingopyxis macrogoltabida 203N (NBRC 111659).</title>
        <authorList>
            <person name="Yoshiyuki O."/>
            <person name="Shouta N."/>
            <person name="Nagata Y."/>
            <person name="Numata M."/>
            <person name="Tsuchikane K."/>
            <person name="Hosoyama A."/>
            <person name="Yamazoe A."/>
            <person name="Tsuda M."/>
            <person name="Fujita N."/>
            <person name="Kawai F."/>
        </authorList>
    </citation>
    <scope>NUCLEOTIDE SEQUENCE [LARGE SCALE GENOMIC DNA]</scope>
    <source>
        <strain evidence="3">203N</strain>
    </source>
</reference>
<evidence type="ECO:0000256" key="1">
    <source>
        <dbReference type="SAM" id="MobiDB-lite"/>
    </source>
</evidence>
<dbReference type="InterPro" id="IPR006427">
    <property type="entry name" value="Portal_HK97"/>
</dbReference>
<evidence type="ECO:0000313" key="2">
    <source>
        <dbReference type="EMBL" id="AMU90380.1"/>
    </source>
</evidence>
<feature type="region of interest" description="Disordered" evidence="1">
    <location>
        <begin position="361"/>
        <end position="397"/>
    </location>
</feature>
<protein>
    <submittedName>
        <fullName evidence="2">Portal protein</fullName>
    </submittedName>
</protein>
<gene>
    <name evidence="2" type="ORF">ATM17_15245</name>
</gene>
<name>A0AAC9FFU7_SPHMC</name>
<keyword evidence="3" id="KW-1185">Reference proteome</keyword>
<dbReference type="NCBIfam" id="TIGR01537">
    <property type="entry name" value="portal_HK97"/>
    <property type="match status" value="1"/>
</dbReference>